<evidence type="ECO:0008006" key="4">
    <source>
        <dbReference type="Google" id="ProtNLM"/>
    </source>
</evidence>
<protein>
    <recommendedName>
        <fullName evidence="4">Extracellular membrane protein CFEM domain-containing protein</fullName>
    </recommendedName>
</protein>
<feature type="chain" id="PRO_5034950477" description="Extracellular membrane protein CFEM domain-containing protein" evidence="1">
    <location>
        <begin position="20"/>
        <end position="56"/>
    </location>
</feature>
<gene>
    <name evidence="2" type="ORF">IM811_006136</name>
</gene>
<dbReference type="EMBL" id="JADCTT010000016">
    <property type="protein sequence ID" value="KAF9743796.1"/>
    <property type="molecule type" value="Genomic_DNA"/>
</dbReference>
<organism evidence="2 3">
    <name type="scientific">Bionectria ochroleuca</name>
    <name type="common">Gliocladium roseum</name>
    <dbReference type="NCBI Taxonomy" id="29856"/>
    <lineage>
        <taxon>Eukaryota</taxon>
        <taxon>Fungi</taxon>
        <taxon>Dikarya</taxon>
        <taxon>Ascomycota</taxon>
        <taxon>Pezizomycotina</taxon>
        <taxon>Sordariomycetes</taxon>
        <taxon>Hypocreomycetidae</taxon>
        <taxon>Hypocreales</taxon>
        <taxon>Bionectriaceae</taxon>
        <taxon>Clonostachys</taxon>
    </lineage>
</organism>
<name>A0A8H7KAW7_BIOOC</name>
<accession>A0A8H7KAW7</accession>
<proteinExistence type="predicted"/>
<comment type="caution">
    <text evidence="2">The sequence shown here is derived from an EMBL/GenBank/DDBJ whole genome shotgun (WGS) entry which is preliminary data.</text>
</comment>
<feature type="signal peptide" evidence="1">
    <location>
        <begin position="1"/>
        <end position="19"/>
    </location>
</feature>
<keyword evidence="1" id="KW-0732">Signal</keyword>
<dbReference type="Proteomes" id="UP000616885">
    <property type="component" value="Unassembled WGS sequence"/>
</dbReference>
<reference evidence="2" key="1">
    <citation type="submission" date="2020-10" db="EMBL/GenBank/DDBJ databases">
        <title>High-Quality Genome Resource of Clonostachys rosea strain S41 by Oxford Nanopore Long-Read Sequencing.</title>
        <authorList>
            <person name="Wang H."/>
        </authorList>
    </citation>
    <scope>NUCLEOTIDE SEQUENCE</scope>
    <source>
        <strain evidence="2">S41</strain>
    </source>
</reference>
<evidence type="ECO:0000256" key="1">
    <source>
        <dbReference type="SAM" id="SignalP"/>
    </source>
</evidence>
<sequence>MKFATLPIITLALTLGASAQTADQISCCKNYAAKGYTLEVMNYMCMLNEYSCAPYI</sequence>
<evidence type="ECO:0000313" key="3">
    <source>
        <dbReference type="Proteomes" id="UP000616885"/>
    </source>
</evidence>
<evidence type="ECO:0000313" key="2">
    <source>
        <dbReference type="EMBL" id="KAF9743796.1"/>
    </source>
</evidence>
<dbReference type="AlphaFoldDB" id="A0A8H7KAW7"/>